<proteinExistence type="predicted"/>
<organism evidence="2 3">
    <name type="scientific">Niabella pedocola</name>
    <dbReference type="NCBI Taxonomy" id="1752077"/>
    <lineage>
        <taxon>Bacteria</taxon>
        <taxon>Pseudomonadati</taxon>
        <taxon>Bacteroidota</taxon>
        <taxon>Chitinophagia</taxon>
        <taxon>Chitinophagales</taxon>
        <taxon>Chitinophagaceae</taxon>
        <taxon>Niabella</taxon>
    </lineage>
</organism>
<name>A0ABS8PWN6_9BACT</name>
<evidence type="ECO:0000256" key="1">
    <source>
        <dbReference type="SAM" id="MobiDB-lite"/>
    </source>
</evidence>
<accession>A0ABS8PWN6</accession>
<feature type="region of interest" description="Disordered" evidence="1">
    <location>
        <begin position="175"/>
        <end position="201"/>
    </location>
</feature>
<evidence type="ECO:0000313" key="3">
    <source>
        <dbReference type="Proteomes" id="UP001199816"/>
    </source>
</evidence>
<dbReference type="RefSeq" id="WP_231007989.1">
    <property type="nucleotide sequence ID" value="NZ_JAJNEC010000007.1"/>
</dbReference>
<reference evidence="2 3" key="1">
    <citation type="submission" date="2021-11" db="EMBL/GenBank/DDBJ databases">
        <title>Genomic of Niabella pedocola.</title>
        <authorList>
            <person name="Wu T."/>
        </authorList>
    </citation>
    <scope>NUCLEOTIDE SEQUENCE [LARGE SCALE GENOMIC DNA]</scope>
    <source>
        <strain evidence="2 3">JCM 31011</strain>
    </source>
</reference>
<dbReference type="EMBL" id="JAJNEC010000007">
    <property type="protein sequence ID" value="MCD2425486.1"/>
    <property type="molecule type" value="Genomic_DNA"/>
</dbReference>
<comment type="caution">
    <text evidence="2">The sequence shown here is derived from an EMBL/GenBank/DDBJ whole genome shotgun (WGS) entry which is preliminary data.</text>
</comment>
<evidence type="ECO:0008006" key="4">
    <source>
        <dbReference type="Google" id="ProtNLM"/>
    </source>
</evidence>
<keyword evidence="3" id="KW-1185">Reference proteome</keyword>
<evidence type="ECO:0000313" key="2">
    <source>
        <dbReference type="EMBL" id="MCD2425486.1"/>
    </source>
</evidence>
<protein>
    <recommendedName>
        <fullName evidence="4">Lipoprotein</fullName>
    </recommendedName>
</protein>
<sequence>MRTRICLFTIGVLTLAACNHHRVQPQPVADTPKALEDNSPSAKLISKRGDGDLVESLYGELAGTDAGLKQLETTLDALSQSKSDSTNLFHQFDAKNQSYYKAAGQHANIISDSLLKDKVRQLVADHLATYNAVTARHQELLKAIDAKTTKLEDLHAVLKIVKTLPVMEKYQKDNRPGTASLEGYSQKQDGAVGDLNKMVNQ</sequence>
<dbReference type="PROSITE" id="PS51257">
    <property type="entry name" value="PROKAR_LIPOPROTEIN"/>
    <property type="match status" value="1"/>
</dbReference>
<gene>
    <name evidence="2" type="ORF">LQ567_22065</name>
</gene>
<dbReference type="Proteomes" id="UP001199816">
    <property type="component" value="Unassembled WGS sequence"/>
</dbReference>